<protein>
    <recommendedName>
        <fullName evidence="1">FAD-dependent urate hydroxylase HpyO/Asp monooxygenase CreE-like FAD/NAD(P)-binding domain-containing protein</fullName>
    </recommendedName>
</protein>
<dbReference type="PANTHER" id="PTHR40254:SF1">
    <property type="entry name" value="BLR0577 PROTEIN"/>
    <property type="match status" value="1"/>
</dbReference>
<dbReference type="Pfam" id="PF13454">
    <property type="entry name" value="NAD_binding_9"/>
    <property type="match status" value="1"/>
</dbReference>
<dbReference type="OrthoDB" id="3653265at2"/>
<dbReference type="InterPro" id="IPR052189">
    <property type="entry name" value="L-asp_N-monooxygenase_NS-form"/>
</dbReference>
<dbReference type="AlphaFoldDB" id="A0A0L0KHI3"/>
<dbReference type="Proteomes" id="UP000037151">
    <property type="component" value="Unassembled WGS sequence"/>
</dbReference>
<dbReference type="PANTHER" id="PTHR40254">
    <property type="entry name" value="BLR0577 PROTEIN"/>
    <property type="match status" value="1"/>
</dbReference>
<dbReference type="EMBL" id="JPPY01000068">
    <property type="protein sequence ID" value="KND37246.1"/>
    <property type="molecule type" value="Genomic_DNA"/>
</dbReference>
<organism evidence="2 3">
    <name type="scientific">Streptomyces acidiscabies</name>
    <dbReference type="NCBI Taxonomy" id="42234"/>
    <lineage>
        <taxon>Bacteria</taxon>
        <taxon>Bacillati</taxon>
        <taxon>Actinomycetota</taxon>
        <taxon>Actinomycetes</taxon>
        <taxon>Kitasatosporales</taxon>
        <taxon>Streptomycetaceae</taxon>
        <taxon>Streptomyces</taxon>
    </lineage>
</organism>
<evidence type="ECO:0000313" key="2">
    <source>
        <dbReference type="EMBL" id="KND37246.1"/>
    </source>
</evidence>
<dbReference type="PATRIC" id="fig|42234.21.peg.2058"/>
<name>A0A0L0KHI3_9ACTN</name>
<dbReference type="Gene3D" id="3.50.50.60">
    <property type="entry name" value="FAD/NAD(P)-binding domain"/>
    <property type="match status" value="1"/>
</dbReference>
<gene>
    <name evidence="2" type="ORF">IQ63_09990</name>
</gene>
<reference evidence="3" key="1">
    <citation type="submission" date="2014-07" db="EMBL/GenBank/DDBJ databases">
        <title>Genome sequencing of plant-pathogenic Streptomyces species.</title>
        <authorList>
            <person name="Harrison J."/>
            <person name="Sapp M."/>
            <person name="Thwaites R."/>
            <person name="Studholme D.J."/>
        </authorList>
    </citation>
    <scope>NUCLEOTIDE SEQUENCE [LARGE SCALE GENOMIC DNA]</scope>
    <source>
        <strain evidence="3">NCPPB 4445</strain>
    </source>
</reference>
<comment type="caution">
    <text evidence="2">The sequence shown here is derived from an EMBL/GenBank/DDBJ whole genome shotgun (WGS) entry which is preliminary data.</text>
</comment>
<feature type="domain" description="FAD-dependent urate hydroxylase HpyO/Asp monooxygenase CreE-like FAD/NAD(P)-binding" evidence="1">
    <location>
        <begin position="14"/>
        <end position="193"/>
    </location>
</feature>
<dbReference type="SUPFAM" id="SSF51905">
    <property type="entry name" value="FAD/NAD(P)-binding domain"/>
    <property type="match status" value="1"/>
</dbReference>
<evidence type="ECO:0000313" key="3">
    <source>
        <dbReference type="Proteomes" id="UP000037151"/>
    </source>
</evidence>
<dbReference type="InterPro" id="IPR038732">
    <property type="entry name" value="HpyO/CreE_NAD-binding"/>
</dbReference>
<proteinExistence type="predicted"/>
<dbReference type="InterPro" id="IPR036188">
    <property type="entry name" value="FAD/NAD-bd_sf"/>
</dbReference>
<accession>A0A0L0KHI3</accession>
<evidence type="ECO:0000259" key="1">
    <source>
        <dbReference type="Pfam" id="PF13454"/>
    </source>
</evidence>
<dbReference type="RefSeq" id="WP_050370321.1">
    <property type="nucleotide sequence ID" value="NZ_KQ257813.1"/>
</dbReference>
<sequence>MGTTPHPAPATTLAVIGAGPSCTYVLERLAATAVAHGTAGRRLDIHIFDRTGQFGAGQVHSPDQPVTSYLNRIVGQVGFAADESVEDAGPLLAPADRPTLLEWCRSRFRDTGDPVFDLAAEDWPKRYIHGQALRDRFDFYVRMLRERAGASVVLHRAEVVDLDDRAADGRLAVVTSDGDRTVRADQVLILTGHSSNDPRHYARQRGWAEFAREHGARFVPSAYPLENAFAPGEAGPGTVVGCLGMGLTAIDVILHLTEGRGGTFRTGADGRPEYHRSGAEPDAIAVFSRAGLFTFARPYNAKERAPQELEHRGVFLVPEAVRRLRAAVGTPRRVGDRIQRQLDFRAHLLPVLLLEMAHLYYTTLFGPAFGARARHAAGDEYEAFLADGGAGAAPEDAQQRLLAPLERAVDEAVHIVDGVLSGARTHAETVRETPWADEAVRRYLTVVFGAESAKPLADLLDAPPVALADAVAAARSPYRHPTSAEGHRFSWTGTVHPLAGRQWDGPDDYTAAVLDFMDRDHRWAAQDNLTNPAKAAADGVWRDLRDVLADALDFGGLLAPSHRDFLDVFMRHHNRLCNGAALEVMEKMRALIRAGTVDVSAGPDARVLTDADSGRYQVEGPATGATIPVDILVDSRVHPFDAEHDASPFYPNLLRRGLIRKWRNPGTPAFVPGGLDLTPGFHPLSRDGRPDPRLTILGPPSEGVMFFQLGALRPYQNHHVMQDILCWIRDFWKRSAG</sequence>